<dbReference type="RefSeq" id="WP_141999700.1">
    <property type="nucleotide sequence ID" value="NZ_VFML01000001.1"/>
</dbReference>
<keyword evidence="1" id="KW-0503">Monooxygenase</keyword>
<reference evidence="1 2" key="1">
    <citation type="submission" date="2019-06" db="EMBL/GenBank/DDBJ databases">
        <title>Sequencing the genomes of 1000 actinobacteria strains.</title>
        <authorList>
            <person name="Klenk H.-P."/>
        </authorList>
    </citation>
    <scope>NUCLEOTIDE SEQUENCE [LARGE SCALE GENOMIC DNA]</scope>
    <source>
        <strain evidence="1 2">DSM 45679</strain>
    </source>
</reference>
<sequence>MNETNETTPPRIIRPDAALVLAHEWTVDDPREQREAAEDALAGGPEPGLLSRNVYLGTDGHTVLRYSQWTAEANPGERGRHYRRYRSFTATGPNPTPGIIVVVRFDTDGEHTARKFVDTLFETVPGFTEPAREPDGNISSNFHLSTDGRHVLNYAEFVDEEAHQRTVETALRADDPVPRMINETPGLVPLGFRRFRFYRAAPVGIREHRNHE</sequence>
<gene>
    <name evidence="1" type="ORF">FB471_3725</name>
</gene>
<evidence type="ECO:0000313" key="2">
    <source>
        <dbReference type="Proteomes" id="UP000320876"/>
    </source>
</evidence>
<dbReference type="GO" id="GO:0004497">
    <property type="term" value="F:monooxygenase activity"/>
    <property type="evidence" value="ECO:0007669"/>
    <property type="project" value="UniProtKB-KW"/>
</dbReference>
<dbReference type="InterPro" id="IPR011008">
    <property type="entry name" value="Dimeric_a/b-barrel"/>
</dbReference>
<keyword evidence="1" id="KW-0560">Oxidoreductase</keyword>
<name>A0A542DLJ7_AMYCI</name>
<keyword evidence="2" id="KW-1185">Reference proteome</keyword>
<dbReference type="Gene3D" id="3.30.70.100">
    <property type="match status" value="2"/>
</dbReference>
<protein>
    <submittedName>
        <fullName evidence="1">Antibiotic biosynthesis monooxygenase</fullName>
    </submittedName>
</protein>
<accession>A0A542DLJ7</accession>
<dbReference type="OrthoDB" id="1493813at2"/>
<proteinExistence type="predicted"/>
<comment type="caution">
    <text evidence="1">The sequence shown here is derived from an EMBL/GenBank/DDBJ whole genome shotgun (WGS) entry which is preliminary data.</text>
</comment>
<dbReference type="SUPFAM" id="SSF54909">
    <property type="entry name" value="Dimeric alpha+beta barrel"/>
    <property type="match status" value="1"/>
</dbReference>
<dbReference type="EMBL" id="VFML01000001">
    <property type="protein sequence ID" value="TQJ03949.1"/>
    <property type="molecule type" value="Genomic_DNA"/>
</dbReference>
<dbReference type="Proteomes" id="UP000320876">
    <property type="component" value="Unassembled WGS sequence"/>
</dbReference>
<evidence type="ECO:0000313" key="1">
    <source>
        <dbReference type="EMBL" id="TQJ03949.1"/>
    </source>
</evidence>
<dbReference type="AlphaFoldDB" id="A0A542DLJ7"/>
<organism evidence="1 2">
    <name type="scientific">Amycolatopsis cihanbeyliensis</name>
    <dbReference type="NCBI Taxonomy" id="1128664"/>
    <lineage>
        <taxon>Bacteria</taxon>
        <taxon>Bacillati</taxon>
        <taxon>Actinomycetota</taxon>
        <taxon>Actinomycetes</taxon>
        <taxon>Pseudonocardiales</taxon>
        <taxon>Pseudonocardiaceae</taxon>
        <taxon>Amycolatopsis</taxon>
    </lineage>
</organism>